<proteinExistence type="predicted"/>
<evidence type="ECO:0000313" key="2">
    <source>
        <dbReference type="Proteomes" id="UP000015106"/>
    </source>
</evidence>
<dbReference type="AlphaFoldDB" id="A0A8R7PSX2"/>
<reference evidence="2" key="1">
    <citation type="journal article" date="2013" name="Nature">
        <title>Draft genome of the wheat A-genome progenitor Triticum urartu.</title>
        <authorList>
            <person name="Ling H.Q."/>
            <person name="Zhao S."/>
            <person name="Liu D."/>
            <person name="Wang J."/>
            <person name="Sun H."/>
            <person name="Zhang C."/>
            <person name="Fan H."/>
            <person name="Li D."/>
            <person name="Dong L."/>
            <person name="Tao Y."/>
            <person name="Gao C."/>
            <person name="Wu H."/>
            <person name="Li Y."/>
            <person name="Cui Y."/>
            <person name="Guo X."/>
            <person name="Zheng S."/>
            <person name="Wang B."/>
            <person name="Yu K."/>
            <person name="Liang Q."/>
            <person name="Yang W."/>
            <person name="Lou X."/>
            <person name="Chen J."/>
            <person name="Feng M."/>
            <person name="Jian J."/>
            <person name="Zhang X."/>
            <person name="Luo G."/>
            <person name="Jiang Y."/>
            <person name="Liu J."/>
            <person name="Wang Z."/>
            <person name="Sha Y."/>
            <person name="Zhang B."/>
            <person name="Wu H."/>
            <person name="Tang D."/>
            <person name="Shen Q."/>
            <person name="Xue P."/>
            <person name="Zou S."/>
            <person name="Wang X."/>
            <person name="Liu X."/>
            <person name="Wang F."/>
            <person name="Yang Y."/>
            <person name="An X."/>
            <person name="Dong Z."/>
            <person name="Zhang K."/>
            <person name="Zhang X."/>
            <person name="Luo M.C."/>
            <person name="Dvorak J."/>
            <person name="Tong Y."/>
            <person name="Wang J."/>
            <person name="Yang H."/>
            <person name="Li Z."/>
            <person name="Wang D."/>
            <person name="Zhang A."/>
            <person name="Wang J."/>
        </authorList>
    </citation>
    <scope>NUCLEOTIDE SEQUENCE</scope>
    <source>
        <strain evidence="2">cv. G1812</strain>
    </source>
</reference>
<organism evidence="1 2">
    <name type="scientific">Triticum urartu</name>
    <name type="common">Red wild einkorn</name>
    <name type="synonym">Crithodium urartu</name>
    <dbReference type="NCBI Taxonomy" id="4572"/>
    <lineage>
        <taxon>Eukaryota</taxon>
        <taxon>Viridiplantae</taxon>
        <taxon>Streptophyta</taxon>
        <taxon>Embryophyta</taxon>
        <taxon>Tracheophyta</taxon>
        <taxon>Spermatophyta</taxon>
        <taxon>Magnoliopsida</taxon>
        <taxon>Liliopsida</taxon>
        <taxon>Poales</taxon>
        <taxon>Poaceae</taxon>
        <taxon>BOP clade</taxon>
        <taxon>Pooideae</taxon>
        <taxon>Triticodae</taxon>
        <taxon>Triticeae</taxon>
        <taxon>Triticinae</taxon>
        <taxon>Triticum</taxon>
    </lineage>
</organism>
<keyword evidence="2" id="KW-1185">Reference proteome</keyword>
<evidence type="ECO:0000313" key="1">
    <source>
        <dbReference type="EnsemblPlants" id="TuG1812G0300003085.01.T01.cds245250"/>
    </source>
</evidence>
<name>A0A8R7PSX2_TRIUA</name>
<sequence length="41" mass="4687">MTSSNFFPDADALPIGIFNVPLKYYYLPCLYILSEVHCKVC</sequence>
<dbReference type="Gramene" id="TuG1812G0300003085.01.T01">
    <property type="protein sequence ID" value="TuG1812G0300003085.01.T01.cds245250"/>
    <property type="gene ID" value="TuG1812G0300003085.01"/>
</dbReference>
<protein>
    <submittedName>
        <fullName evidence="1">Uncharacterized protein</fullName>
    </submittedName>
</protein>
<accession>A0A8R7PSX2</accession>
<reference evidence="1" key="3">
    <citation type="submission" date="2022-06" db="UniProtKB">
        <authorList>
            <consortium name="EnsemblPlants"/>
        </authorList>
    </citation>
    <scope>IDENTIFICATION</scope>
</reference>
<dbReference type="Proteomes" id="UP000015106">
    <property type="component" value="Chromosome 3"/>
</dbReference>
<dbReference type="EnsemblPlants" id="TuG1812G0300003085.01.T01">
    <property type="protein sequence ID" value="TuG1812G0300003085.01.T01.cds245250"/>
    <property type="gene ID" value="TuG1812G0300003085.01"/>
</dbReference>
<reference evidence="1" key="2">
    <citation type="submission" date="2018-03" db="EMBL/GenBank/DDBJ databases">
        <title>The Triticum urartu genome reveals the dynamic nature of wheat genome evolution.</title>
        <authorList>
            <person name="Ling H."/>
            <person name="Ma B."/>
            <person name="Shi X."/>
            <person name="Liu H."/>
            <person name="Dong L."/>
            <person name="Sun H."/>
            <person name="Cao Y."/>
            <person name="Gao Q."/>
            <person name="Zheng S."/>
            <person name="Li Y."/>
            <person name="Yu Y."/>
            <person name="Du H."/>
            <person name="Qi M."/>
            <person name="Li Y."/>
            <person name="Yu H."/>
            <person name="Cui Y."/>
            <person name="Wang N."/>
            <person name="Chen C."/>
            <person name="Wu H."/>
            <person name="Zhao Y."/>
            <person name="Zhang J."/>
            <person name="Li Y."/>
            <person name="Zhou W."/>
            <person name="Zhang B."/>
            <person name="Hu W."/>
            <person name="Eijk M."/>
            <person name="Tang J."/>
            <person name="Witsenboer H."/>
            <person name="Zhao S."/>
            <person name="Li Z."/>
            <person name="Zhang A."/>
            <person name="Wang D."/>
            <person name="Liang C."/>
        </authorList>
    </citation>
    <scope>NUCLEOTIDE SEQUENCE [LARGE SCALE GENOMIC DNA]</scope>
    <source>
        <strain evidence="1">cv. G1812</strain>
    </source>
</reference>